<feature type="region of interest" description="Disordered" evidence="1">
    <location>
        <begin position="1"/>
        <end position="24"/>
    </location>
</feature>
<evidence type="ECO:0000256" key="1">
    <source>
        <dbReference type="SAM" id="MobiDB-lite"/>
    </source>
</evidence>
<feature type="region of interest" description="Disordered" evidence="1">
    <location>
        <begin position="36"/>
        <end position="68"/>
    </location>
</feature>
<protein>
    <submittedName>
        <fullName evidence="3">Uncharacterized protein LOC102194814 isoform X2</fullName>
    </submittedName>
</protein>
<name>A0A9Y3VZV6_9CICH</name>
<accession>A0A9Y3VZV6</accession>
<dbReference type="Proteomes" id="UP000695023">
    <property type="component" value="Unplaced"/>
</dbReference>
<keyword evidence="2" id="KW-1185">Reference proteome</keyword>
<proteinExistence type="predicted"/>
<dbReference type="GeneID" id="102194814"/>
<reference evidence="3" key="1">
    <citation type="submission" date="2025-08" db="UniProtKB">
        <authorList>
            <consortium name="RefSeq"/>
        </authorList>
    </citation>
    <scope>IDENTIFICATION</scope>
</reference>
<dbReference type="AlphaFoldDB" id="A0A9Y3VZV6"/>
<gene>
    <name evidence="3" type="primary">LOC102194814</name>
</gene>
<evidence type="ECO:0000313" key="3">
    <source>
        <dbReference type="RefSeq" id="XP_005752154.1"/>
    </source>
</evidence>
<dbReference type="RefSeq" id="XP_005752154.1">
    <property type="nucleotide sequence ID" value="XM_005752097.1"/>
</dbReference>
<organism evidence="2 3">
    <name type="scientific">Pundamilia nyererei</name>
    <dbReference type="NCBI Taxonomy" id="303518"/>
    <lineage>
        <taxon>Eukaryota</taxon>
        <taxon>Metazoa</taxon>
        <taxon>Chordata</taxon>
        <taxon>Craniata</taxon>
        <taxon>Vertebrata</taxon>
        <taxon>Euteleostomi</taxon>
        <taxon>Actinopterygii</taxon>
        <taxon>Neopterygii</taxon>
        <taxon>Teleostei</taxon>
        <taxon>Neoteleostei</taxon>
        <taxon>Acanthomorphata</taxon>
        <taxon>Ovalentaria</taxon>
        <taxon>Cichlomorphae</taxon>
        <taxon>Cichliformes</taxon>
        <taxon>Cichlidae</taxon>
        <taxon>African cichlids</taxon>
        <taxon>Pseudocrenilabrinae</taxon>
        <taxon>Haplochromini</taxon>
        <taxon>Pundamilia</taxon>
    </lineage>
</organism>
<evidence type="ECO:0000313" key="2">
    <source>
        <dbReference type="Proteomes" id="UP000695023"/>
    </source>
</evidence>
<sequence>MPRTSQGAEMHLKTARQQTNEQPAAQIKSFYIQQKWLKKPPKVPQPPEPDYRRCKGPLSPANQTPSRTDYASAYQNDFKHWEGSKRQPIILKGDLTVKHGLGNKLALAKEPEHIANTTTYKSDYIPHPTNPRPFKLKHSNQSSNDFPLEPRLAFKPKQAWSTHQDLDKGSDCFERFNSCSLETKFQGHTKDFSSPGDHSIHCQVKNLPALEINDVHRHAASTVTDDYRDWHSPQSFTTVRTTMSVGKPKSPNDSKASPKTLRQHPKIHKASACNSSRGATQKPQSPTDTEVLSSFECSTENGESKMYWYRNLGRGGTSPDGDSCIDHSNQIISCMVSDRN</sequence>
<feature type="compositionally biased region" description="Polar residues" evidence="1">
    <location>
        <begin position="272"/>
        <end position="290"/>
    </location>
</feature>
<feature type="region of interest" description="Disordered" evidence="1">
    <location>
        <begin position="238"/>
        <end position="290"/>
    </location>
</feature>